<reference evidence="1" key="1">
    <citation type="submission" date="2014-11" db="EMBL/GenBank/DDBJ databases">
        <authorList>
            <person name="Amaro Gonzalez C."/>
        </authorList>
    </citation>
    <scope>NUCLEOTIDE SEQUENCE</scope>
</reference>
<name>A0A0E9SWJ7_ANGAN</name>
<dbReference type="EMBL" id="GBXM01063679">
    <property type="protein sequence ID" value="JAH44898.1"/>
    <property type="molecule type" value="Transcribed_RNA"/>
</dbReference>
<sequence length="29" mass="3462">MQLHTGFSPNCWDKETPRLHEQLYTQLST</sequence>
<protein>
    <submittedName>
        <fullName evidence="1">Uncharacterized protein</fullName>
    </submittedName>
</protein>
<organism evidence="1">
    <name type="scientific">Anguilla anguilla</name>
    <name type="common">European freshwater eel</name>
    <name type="synonym">Muraena anguilla</name>
    <dbReference type="NCBI Taxonomy" id="7936"/>
    <lineage>
        <taxon>Eukaryota</taxon>
        <taxon>Metazoa</taxon>
        <taxon>Chordata</taxon>
        <taxon>Craniata</taxon>
        <taxon>Vertebrata</taxon>
        <taxon>Euteleostomi</taxon>
        <taxon>Actinopterygii</taxon>
        <taxon>Neopterygii</taxon>
        <taxon>Teleostei</taxon>
        <taxon>Anguilliformes</taxon>
        <taxon>Anguillidae</taxon>
        <taxon>Anguilla</taxon>
    </lineage>
</organism>
<dbReference type="AlphaFoldDB" id="A0A0E9SWJ7"/>
<evidence type="ECO:0000313" key="1">
    <source>
        <dbReference type="EMBL" id="JAH44898.1"/>
    </source>
</evidence>
<accession>A0A0E9SWJ7</accession>
<reference evidence="1" key="2">
    <citation type="journal article" date="2015" name="Fish Shellfish Immunol.">
        <title>Early steps in the European eel (Anguilla anguilla)-Vibrio vulnificus interaction in the gills: Role of the RtxA13 toxin.</title>
        <authorList>
            <person name="Callol A."/>
            <person name="Pajuelo D."/>
            <person name="Ebbesson L."/>
            <person name="Teles M."/>
            <person name="MacKenzie S."/>
            <person name="Amaro C."/>
        </authorList>
    </citation>
    <scope>NUCLEOTIDE SEQUENCE</scope>
</reference>
<proteinExistence type="predicted"/>